<evidence type="ECO:0000313" key="1">
    <source>
        <dbReference type="EMBL" id="MEX3937611.1"/>
    </source>
</evidence>
<comment type="caution">
    <text evidence="1">The sequence shown here is derived from an EMBL/GenBank/DDBJ whole genome shotgun (WGS) entry which is preliminary data.</text>
</comment>
<reference evidence="1" key="1">
    <citation type="submission" date="2024-07" db="EMBL/GenBank/DDBJ databases">
        <title>A survey of Mimosa microsymbionts across Brazilian biomes reveals a high diversity of Paraburkholderia nodulating endemic species, but also that Cupriavidus is common as a symbiont of widespread species.</title>
        <authorList>
            <person name="Rouws L."/>
            <person name="Barauna A."/>
            <person name="Beukes C."/>
            <person name="Rouws J.R.C."/>
            <person name="De Faria S.M."/>
            <person name="Gross E."/>
            <person name="Bueno Dos Reis Junior F."/>
            <person name="Simon M.F."/>
            <person name="Maluk M."/>
            <person name="Odee D.W."/>
            <person name="Kenicer G."/>
            <person name="Young J.P.W."/>
            <person name="Reis V.M."/>
            <person name="Zilli J."/>
            <person name="James E.K."/>
        </authorList>
    </citation>
    <scope>NUCLEOTIDE SEQUENCE</scope>
    <source>
        <strain evidence="1">EG181B</strain>
    </source>
</reference>
<sequence>MSNSERFWEKGYSDAKAWTMGGPSVEVFEIEQFLPRNSTVIDIGCGEGRNALFLALRGHKVTALELSSSAVKKFRSIADRYSLNVDVIEGRIEDFVPDENYDLALAHSSLHFVTKDVWIPLLREMRQRTKPGGFHNFTSIIGIPRYPVPHECRHANSFDRGDLDSQYADWQILRSDFYAKWDSHPGIPTHVHAVEKFLSRKANSVERFGLTKVDLSNSDSLPLILFDSIPLGADATAVKSMGVRPRHVNRIEMPGWNMTSPTELTGNYVVEDWIFGKHGLQFTQSILTGKYEYFTSPFSLRNSSNYLGSVAIRRSAMLTGFKA</sequence>
<protein>
    <submittedName>
        <fullName evidence="1">Class I SAM-dependent methyltransferase</fullName>
        <ecNumber evidence="1">2.1.-.-</ecNumber>
    </submittedName>
</protein>
<gene>
    <name evidence="1" type="ORF">AB4Y32_38810</name>
</gene>
<name>A0ACC6UD83_9BURK</name>
<organism evidence="1 2">
    <name type="scientific">Paraburkholderia phymatum</name>
    <dbReference type="NCBI Taxonomy" id="148447"/>
    <lineage>
        <taxon>Bacteria</taxon>
        <taxon>Pseudomonadati</taxon>
        <taxon>Pseudomonadota</taxon>
        <taxon>Betaproteobacteria</taxon>
        <taxon>Burkholderiales</taxon>
        <taxon>Burkholderiaceae</taxon>
        <taxon>Paraburkholderia</taxon>
    </lineage>
</organism>
<dbReference type="EC" id="2.1.-.-" evidence="1"/>
<accession>A0ACC6UD83</accession>
<dbReference type="EMBL" id="JBFRCH010000058">
    <property type="protein sequence ID" value="MEX3937611.1"/>
    <property type="molecule type" value="Genomic_DNA"/>
</dbReference>
<dbReference type="Proteomes" id="UP001558850">
    <property type="component" value="Unassembled WGS sequence"/>
</dbReference>
<evidence type="ECO:0000313" key="2">
    <source>
        <dbReference type="Proteomes" id="UP001558850"/>
    </source>
</evidence>
<proteinExistence type="predicted"/>
<keyword evidence="1" id="KW-0808">Transferase</keyword>
<keyword evidence="1" id="KW-0489">Methyltransferase</keyword>
<keyword evidence="2" id="KW-1185">Reference proteome</keyword>